<proteinExistence type="predicted"/>
<dbReference type="Gene3D" id="3.10.129.10">
    <property type="entry name" value="Hotdog Thioesterase"/>
    <property type="match status" value="1"/>
</dbReference>
<dbReference type="AlphaFoldDB" id="A0A358HUU7"/>
<evidence type="ECO:0000313" key="2">
    <source>
        <dbReference type="EMBL" id="HBU98938.1"/>
    </source>
</evidence>
<protein>
    <recommendedName>
        <fullName evidence="1">ApeI dehydratase-like domain-containing protein</fullName>
    </recommendedName>
</protein>
<organism evidence="2 3">
    <name type="scientific">Thalassospira lucentensis</name>
    <dbReference type="NCBI Taxonomy" id="168935"/>
    <lineage>
        <taxon>Bacteria</taxon>
        <taxon>Pseudomonadati</taxon>
        <taxon>Pseudomonadota</taxon>
        <taxon>Alphaproteobacteria</taxon>
        <taxon>Rhodospirillales</taxon>
        <taxon>Thalassospiraceae</taxon>
        <taxon>Thalassospira</taxon>
    </lineage>
</organism>
<reference evidence="2 3" key="1">
    <citation type="journal article" date="2018" name="Nat. Biotechnol.">
        <title>A standardized bacterial taxonomy based on genome phylogeny substantially revises the tree of life.</title>
        <authorList>
            <person name="Parks D.H."/>
            <person name="Chuvochina M."/>
            <person name="Waite D.W."/>
            <person name="Rinke C."/>
            <person name="Skarshewski A."/>
            <person name="Chaumeil P.A."/>
            <person name="Hugenholtz P."/>
        </authorList>
    </citation>
    <scope>NUCLEOTIDE SEQUENCE [LARGE SCALE GENOMIC DNA]</scope>
    <source>
        <strain evidence="2">UBA8707</strain>
    </source>
</reference>
<dbReference type="Pfam" id="PF22818">
    <property type="entry name" value="ApeI-like"/>
    <property type="match status" value="1"/>
</dbReference>
<dbReference type="Proteomes" id="UP000264753">
    <property type="component" value="Unassembled WGS sequence"/>
</dbReference>
<accession>A0A358HUU7</accession>
<name>A0A358HUU7_9PROT</name>
<feature type="domain" description="ApeI dehydratase-like" evidence="1">
    <location>
        <begin position="2"/>
        <end position="57"/>
    </location>
</feature>
<dbReference type="EMBL" id="DOOG01000117">
    <property type="protein sequence ID" value="HBU98938.1"/>
    <property type="molecule type" value="Genomic_DNA"/>
</dbReference>
<dbReference type="RefSeq" id="WP_276653709.1">
    <property type="nucleotide sequence ID" value="NZ_DOOG01000117.1"/>
</dbReference>
<sequence length="66" mass="7407">AATLFGVPVTISEVTQLKYRKPIAPGSTLMLELDCDRDNRKVKFRYHSDAEGDHSSGILKWREAST</sequence>
<dbReference type="InterPro" id="IPR054545">
    <property type="entry name" value="ApeI-like"/>
</dbReference>
<evidence type="ECO:0000313" key="3">
    <source>
        <dbReference type="Proteomes" id="UP000264753"/>
    </source>
</evidence>
<feature type="non-terminal residue" evidence="2">
    <location>
        <position position="1"/>
    </location>
</feature>
<gene>
    <name evidence="2" type="ORF">DEF21_13695</name>
</gene>
<evidence type="ECO:0000259" key="1">
    <source>
        <dbReference type="Pfam" id="PF22818"/>
    </source>
</evidence>
<comment type="caution">
    <text evidence="2">The sequence shown here is derived from an EMBL/GenBank/DDBJ whole genome shotgun (WGS) entry which is preliminary data.</text>
</comment>